<keyword evidence="2" id="KW-0238">DNA-binding</keyword>
<dbReference type="PANTHER" id="PTHR30154:SF34">
    <property type="entry name" value="TRANSCRIPTIONAL REGULATOR AZLB"/>
    <property type="match status" value="1"/>
</dbReference>
<dbReference type="SMART" id="SM00344">
    <property type="entry name" value="HTH_ASNC"/>
    <property type="match status" value="1"/>
</dbReference>
<evidence type="ECO:0000313" key="2">
    <source>
        <dbReference type="EMBL" id="MDQ0104013.1"/>
    </source>
</evidence>
<dbReference type="InterPro" id="IPR036388">
    <property type="entry name" value="WH-like_DNA-bd_sf"/>
</dbReference>
<dbReference type="EMBL" id="JAUSSW010000013">
    <property type="protein sequence ID" value="MDQ0104013.1"/>
    <property type="molecule type" value="Genomic_DNA"/>
</dbReference>
<dbReference type="Proteomes" id="UP001244563">
    <property type="component" value="Unassembled WGS sequence"/>
</dbReference>
<name>A0ABT9TQQ9_PAENI</name>
<protein>
    <submittedName>
        <fullName evidence="2">DNA-binding Lrp family transcriptional regulator</fullName>
    </submittedName>
</protein>
<dbReference type="InterPro" id="IPR019887">
    <property type="entry name" value="Tscrpt_reg_AsnC/Lrp_C"/>
</dbReference>
<dbReference type="RefSeq" id="WP_064723298.1">
    <property type="nucleotide sequence ID" value="NZ_BDDW01000015.1"/>
</dbReference>
<feature type="domain" description="Transcription regulator AsnC/Lrp ligand binding" evidence="1">
    <location>
        <begin position="70"/>
        <end position="139"/>
    </location>
</feature>
<accession>A0ABT9TQQ9</accession>
<dbReference type="InterPro" id="IPR011008">
    <property type="entry name" value="Dimeric_a/b-barrel"/>
</dbReference>
<dbReference type="GO" id="GO:0003677">
    <property type="term" value="F:DNA binding"/>
    <property type="evidence" value="ECO:0007669"/>
    <property type="project" value="UniProtKB-KW"/>
</dbReference>
<dbReference type="InterPro" id="IPR019888">
    <property type="entry name" value="Tscrpt_reg_AsnC-like"/>
</dbReference>
<dbReference type="PANTHER" id="PTHR30154">
    <property type="entry name" value="LEUCINE-RESPONSIVE REGULATORY PROTEIN"/>
    <property type="match status" value="1"/>
</dbReference>
<dbReference type="Gene3D" id="3.30.70.920">
    <property type="match status" value="1"/>
</dbReference>
<dbReference type="SUPFAM" id="SSF54909">
    <property type="entry name" value="Dimeric alpha+beta barrel"/>
    <property type="match status" value="1"/>
</dbReference>
<organism evidence="2 3">
    <name type="scientific">Paenarthrobacter nicotinovorans</name>
    <name type="common">Arthrobacter nicotinovorans</name>
    <dbReference type="NCBI Taxonomy" id="29320"/>
    <lineage>
        <taxon>Bacteria</taxon>
        <taxon>Bacillati</taxon>
        <taxon>Actinomycetota</taxon>
        <taxon>Actinomycetes</taxon>
        <taxon>Micrococcales</taxon>
        <taxon>Micrococcaceae</taxon>
        <taxon>Paenarthrobacter</taxon>
    </lineage>
</organism>
<keyword evidence="3" id="KW-1185">Reference proteome</keyword>
<gene>
    <name evidence="2" type="ORF">J2T10_003686</name>
</gene>
<dbReference type="Gene3D" id="1.10.10.10">
    <property type="entry name" value="Winged helix-like DNA-binding domain superfamily/Winged helix DNA-binding domain"/>
    <property type="match status" value="1"/>
</dbReference>
<comment type="caution">
    <text evidence="2">The sequence shown here is derived from an EMBL/GenBank/DDBJ whole genome shotgun (WGS) entry which is preliminary data.</text>
</comment>
<dbReference type="InterPro" id="IPR036390">
    <property type="entry name" value="WH_DNA-bd_sf"/>
</dbReference>
<evidence type="ECO:0000259" key="1">
    <source>
        <dbReference type="Pfam" id="PF01037"/>
    </source>
</evidence>
<dbReference type="Pfam" id="PF01037">
    <property type="entry name" value="AsnC_trans_reg"/>
    <property type="match status" value="1"/>
</dbReference>
<evidence type="ECO:0000313" key="3">
    <source>
        <dbReference type="Proteomes" id="UP001244563"/>
    </source>
</evidence>
<dbReference type="SUPFAM" id="SSF46785">
    <property type="entry name" value="Winged helix' DNA-binding domain"/>
    <property type="match status" value="1"/>
</dbReference>
<proteinExistence type="predicted"/>
<dbReference type="Pfam" id="PF13412">
    <property type="entry name" value="HTH_24"/>
    <property type="match status" value="1"/>
</dbReference>
<sequence>MHRTDKLDIDLLKLLVQAPKAGVREYARRLNIARGTAQSRLDGFSRTGVITSYRPQISPEALGFVILAFVHIHVAQAMLDATVAGLAKIPEVLEVNSVVGDGDLICRVVGRDNTDFERVLQQVIGTEGVRRTRTELVLSRRIEPRIVTLLEKIQRDLDRPSR</sequence>
<reference evidence="2 3" key="1">
    <citation type="submission" date="2023-07" db="EMBL/GenBank/DDBJ databases">
        <title>Sorghum-associated microbial communities from plants grown in Nebraska, USA.</title>
        <authorList>
            <person name="Schachtman D."/>
        </authorList>
    </citation>
    <scope>NUCLEOTIDE SEQUENCE [LARGE SCALE GENOMIC DNA]</scope>
    <source>
        <strain evidence="2 3">CC523</strain>
    </source>
</reference>